<dbReference type="AlphaFoldDB" id="A0AAU3I420"/>
<organism evidence="2">
    <name type="scientific">Streptomyces sp. NBC_01393</name>
    <dbReference type="NCBI Taxonomy" id="2903851"/>
    <lineage>
        <taxon>Bacteria</taxon>
        <taxon>Bacillati</taxon>
        <taxon>Actinomycetota</taxon>
        <taxon>Actinomycetes</taxon>
        <taxon>Kitasatosporales</taxon>
        <taxon>Streptomycetaceae</taxon>
        <taxon>Streptomyces</taxon>
    </lineage>
</organism>
<dbReference type="NCBIfam" id="TIGR04354">
    <property type="entry name" value="amphi-Trp"/>
    <property type="match status" value="1"/>
</dbReference>
<name>A0AAU3I420_9ACTN</name>
<accession>A0AAU3I420</accession>
<proteinExistence type="predicted"/>
<sequence>MKDLEFEHKSSLSRLEAADQLAALAAALRAGGRAELQLGPGKLSLQIPHELQSEIEVEVGDGKMELEIELKWSTAQDGQASAT</sequence>
<dbReference type="InterPro" id="IPR027598">
    <property type="entry name" value="Amphi-Trp_dom"/>
</dbReference>
<protein>
    <submittedName>
        <fullName evidence="2">Amphi-Trp domain-containing protein</fullName>
    </submittedName>
</protein>
<dbReference type="Pfam" id="PF20068">
    <property type="entry name" value="Amphi-Trp"/>
    <property type="match status" value="1"/>
</dbReference>
<reference evidence="2" key="1">
    <citation type="submission" date="2022-10" db="EMBL/GenBank/DDBJ databases">
        <title>The complete genomes of actinobacterial strains from the NBC collection.</title>
        <authorList>
            <person name="Joergensen T.S."/>
            <person name="Alvarez Arevalo M."/>
            <person name="Sterndorff E.B."/>
            <person name="Faurdal D."/>
            <person name="Vuksanovic O."/>
            <person name="Mourched A.-S."/>
            <person name="Charusanti P."/>
            <person name="Shaw S."/>
            <person name="Blin K."/>
            <person name="Weber T."/>
        </authorList>
    </citation>
    <scope>NUCLEOTIDE SEQUENCE</scope>
    <source>
        <strain evidence="2">NBC_01393</strain>
    </source>
</reference>
<gene>
    <name evidence="2" type="ORF">OG699_26065</name>
</gene>
<evidence type="ECO:0000313" key="2">
    <source>
        <dbReference type="EMBL" id="WTZ11140.1"/>
    </source>
</evidence>
<feature type="domain" description="Amphi-Trp" evidence="1">
    <location>
        <begin position="4"/>
        <end position="80"/>
    </location>
</feature>
<dbReference type="EMBL" id="CP109546">
    <property type="protein sequence ID" value="WTZ11140.1"/>
    <property type="molecule type" value="Genomic_DNA"/>
</dbReference>
<evidence type="ECO:0000259" key="1">
    <source>
        <dbReference type="Pfam" id="PF20068"/>
    </source>
</evidence>